<evidence type="ECO:0000256" key="4">
    <source>
        <dbReference type="ARBA" id="ARBA00023136"/>
    </source>
</evidence>
<name>A0A4S4BG73_9BACL</name>
<keyword evidence="2 5" id="KW-0812">Transmembrane</keyword>
<evidence type="ECO:0000313" key="7">
    <source>
        <dbReference type="Proteomes" id="UP000310636"/>
    </source>
</evidence>
<protein>
    <submittedName>
        <fullName evidence="6">LrgB family protein</fullName>
    </submittedName>
</protein>
<organism evidence="6 7">
    <name type="scientific">Cohnella fermenti</name>
    <dbReference type="NCBI Taxonomy" id="2565925"/>
    <lineage>
        <taxon>Bacteria</taxon>
        <taxon>Bacillati</taxon>
        <taxon>Bacillota</taxon>
        <taxon>Bacilli</taxon>
        <taxon>Bacillales</taxon>
        <taxon>Paenibacillaceae</taxon>
        <taxon>Cohnella</taxon>
    </lineage>
</organism>
<accession>A0A4S4BG73</accession>
<feature type="transmembrane region" description="Helical" evidence="5">
    <location>
        <begin position="201"/>
        <end position="222"/>
    </location>
</feature>
<dbReference type="PANTHER" id="PTHR30249:SF3">
    <property type="entry name" value="MUREIN HYDROLASE EXPORT REGULATOR"/>
    <property type="match status" value="1"/>
</dbReference>
<feature type="transmembrane region" description="Helical" evidence="5">
    <location>
        <begin position="142"/>
        <end position="165"/>
    </location>
</feature>
<evidence type="ECO:0000256" key="1">
    <source>
        <dbReference type="ARBA" id="ARBA00004141"/>
    </source>
</evidence>
<evidence type="ECO:0000313" key="6">
    <source>
        <dbReference type="EMBL" id="THF73398.1"/>
    </source>
</evidence>
<evidence type="ECO:0000256" key="5">
    <source>
        <dbReference type="SAM" id="Phobius"/>
    </source>
</evidence>
<dbReference type="GO" id="GO:0016020">
    <property type="term" value="C:membrane"/>
    <property type="evidence" value="ECO:0007669"/>
    <property type="project" value="UniProtKB-SubCell"/>
</dbReference>
<reference evidence="6 7" key="1">
    <citation type="submission" date="2019-04" db="EMBL/GenBank/DDBJ databases">
        <title>Cohnella sp. nov. isolated from preserved vegetables.</title>
        <authorList>
            <person name="Lin S.-Y."/>
            <person name="Hung M.-H."/>
            <person name="Young C.-C."/>
        </authorList>
    </citation>
    <scope>NUCLEOTIDE SEQUENCE [LARGE SCALE GENOMIC DNA]</scope>
    <source>
        <strain evidence="6 7">CC-MHH1044</strain>
    </source>
</reference>
<gene>
    <name evidence="6" type="ORF">E6C55_29315</name>
</gene>
<feature type="transmembrane region" description="Helical" evidence="5">
    <location>
        <begin position="59"/>
        <end position="77"/>
    </location>
</feature>
<dbReference type="OrthoDB" id="9811701at2"/>
<feature type="transmembrane region" description="Helical" evidence="5">
    <location>
        <begin position="6"/>
        <end position="22"/>
    </location>
</feature>
<keyword evidence="7" id="KW-1185">Reference proteome</keyword>
<comment type="subcellular location">
    <subcellularLocation>
        <location evidence="1">Membrane</location>
        <topology evidence="1">Multi-pass membrane protein</topology>
    </subcellularLocation>
</comment>
<feature type="transmembrane region" description="Helical" evidence="5">
    <location>
        <begin position="29"/>
        <end position="47"/>
    </location>
</feature>
<feature type="transmembrane region" description="Helical" evidence="5">
    <location>
        <begin position="89"/>
        <end position="112"/>
    </location>
</feature>
<comment type="caution">
    <text evidence="6">The sequence shown here is derived from an EMBL/GenBank/DDBJ whole genome shotgun (WGS) entry which is preliminary data.</text>
</comment>
<sequence>MIASVFWLACTVAVYLLSKRLYRRFPRICLTPLIVTPAILIVAILVLDVPYDTYEGGAGFLSDLVAPATIALAVTLYKHISEMKRDAFAIVISVGLGAVAAIVTTIALSRLFGLQASIVDSLAPRSATTPIAMSISSRIGGLPTITAVATLVTGVMSMVMGPLVVKAFRIRSPLARGVLFGTSSHSSGVSKALEYGASTGSIAAVAMMVTAFVTLTFAPWIASWFQ</sequence>
<dbReference type="RefSeq" id="WP_136373392.1">
    <property type="nucleotide sequence ID" value="NZ_SSOB01000056.1"/>
</dbReference>
<dbReference type="InterPro" id="IPR007300">
    <property type="entry name" value="CidB/LrgB"/>
</dbReference>
<proteinExistence type="predicted"/>
<dbReference type="Proteomes" id="UP000310636">
    <property type="component" value="Unassembled WGS sequence"/>
</dbReference>
<evidence type="ECO:0000256" key="2">
    <source>
        <dbReference type="ARBA" id="ARBA00022692"/>
    </source>
</evidence>
<evidence type="ECO:0000256" key="3">
    <source>
        <dbReference type="ARBA" id="ARBA00022989"/>
    </source>
</evidence>
<dbReference type="PANTHER" id="PTHR30249">
    <property type="entry name" value="PUTATIVE SEROTONIN TRANSPORTER"/>
    <property type="match status" value="1"/>
</dbReference>
<dbReference type="Pfam" id="PF04172">
    <property type="entry name" value="LrgB"/>
    <property type="match status" value="1"/>
</dbReference>
<keyword evidence="4 5" id="KW-0472">Membrane</keyword>
<keyword evidence="3 5" id="KW-1133">Transmembrane helix</keyword>
<dbReference type="EMBL" id="SSOB01000056">
    <property type="protein sequence ID" value="THF73398.1"/>
    <property type="molecule type" value="Genomic_DNA"/>
</dbReference>
<dbReference type="AlphaFoldDB" id="A0A4S4BG73"/>